<organism evidence="2 3">
    <name type="scientific">Punica granatum</name>
    <name type="common">Pomegranate</name>
    <dbReference type="NCBI Taxonomy" id="22663"/>
    <lineage>
        <taxon>Eukaryota</taxon>
        <taxon>Viridiplantae</taxon>
        <taxon>Streptophyta</taxon>
        <taxon>Embryophyta</taxon>
        <taxon>Tracheophyta</taxon>
        <taxon>Spermatophyta</taxon>
        <taxon>Magnoliopsida</taxon>
        <taxon>eudicotyledons</taxon>
        <taxon>Gunneridae</taxon>
        <taxon>Pentapetalae</taxon>
        <taxon>rosids</taxon>
        <taxon>malvids</taxon>
        <taxon>Myrtales</taxon>
        <taxon>Lythraceae</taxon>
        <taxon>Punica</taxon>
    </lineage>
</organism>
<protein>
    <submittedName>
        <fullName evidence="2">Uncharacterized protein</fullName>
    </submittedName>
</protein>
<evidence type="ECO:0000313" key="2">
    <source>
        <dbReference type="EMBL" id="PKI63811.1"/>
    </source>
</evidence>
<keyword evidence="3" id="KW-1185">Reference proteome</keyword>
<dbReference type="EMBL" id="PGOL01000868">
    <property type="protein sequence ID" value="PKI63811.1"/>
    <property type="molecule type" value="Genomic_DNA"/>
</dbReference>
<sequence length="59" mass="6613">MDWFKFGAPFSKRALKETSAPATNSKEQAEEAIEQADPTPKAPAPEKEKVRMEKTAVRH</sequence>
<dbReference type="AlphaFoldDB" id="A0A2I0K5K8"/>
<proteinExistence type="predicted"/>
<evidence type="ECO:0000313" key="3">
    <source>
        <dbReference type="Proteomes" id="UP000233551"/>
    </source>
</evidence>
<reference evidence="2 3" key="1">
    <citation type="submission" date="2017-11" db="EMBL/GenBank/DDBJ databases">
        <title>De-novo sequencing of pomegranate (Punica granatum L.) genome.</title>
        <authorList>
            <person name="Akparov Z."/>
            <person name="Amiraslanov A."/>
            <person name="Hajiyeva S."/>
            <person name="Abbasov M."/>
            <person name="Kaur K."/>
            <person name="Hamwieh A."/>
            <person name="Solovyev V."/>
            <person name="Salamov A."/>
            <person name="Braich B."/>
            <person name="Kosarev P."/>
            <person name="Mahmoud A."/>
            <person name="Hajiyev E."/>
            <person name="Babayeva S."/>
            <person name="Izzatullayeva V."/>
            <person name="Mammadov A."/>
            <person name="Mammadov A."/>
            <person name="Sharifova S."/>
            <person name="Ojaghi J."/>
            <person name="Eynullazada K."/>
            <person name="Bayramov B."/>
            <person name="Abdulazimova A."/>
            <person name="Shahmuradov I."/>
        </authorList>
    </citation>
    <scope>NUCLEOTIDE SEQUENCE [LARGE SCALE GENOMIC DNA]</scope>
    <source>
        <strain evidence="3">cv. AG2017</strain>
        <tissue evidence="2">Leaf</tissue>
    </source>
</reference>
<comment type="caution">
    <text evidence="2">The sequence shown here is derived from an EMBL/GenBank/DDBJ whole genome shotgun (WGS) entry which is preliminary data.</text>
</comment>
<evidence type="ECO:0000256" key="1">
    <source>
        <dbReference type="SAM" id="MobiDB-lite"/>
    </source>
</evidence>
<name>A0A2I0K5K8_PUNGR</name>
<gene>
    <name evidence="2" type="ORF">CRG98_015795</name>
</gene>
<feature type="region of interest" description="Disordered" evidence="1">
    <location>
        <begin position="1"/>
        <end position="59"/>
    </location>
</feature>
<accession>A0A2I0K5K8</accession>
<dbReference type="Proteomes" id="UP000233551">
    <property type="component" value="Unassembled WGS sequence"/>
</dbReference>
<feature type="compositionally biased region" description="Basic and acidic residues" evidence="1">
    <location>
        <begin position="44"/>
        <end position="59"/>
    </location>
</feature>